<feature type="compositionally biased region" description="Polar residues" evidence="6">
    <location>
        <begin position="74"/>
        <end position="87"/>
    </location>
</feature>
<gene>
    <name evidence="7" type="ORF">FE257_009905</name>
</gene>
<dbReference type="InterPro" id="IPR038753">
    <property type="entry name" value="NFKBIL1"/>
</dbReference>
<dbReference type="Proteomes" id="UP001194746">
    <property type="component" value="Unassembled WGS sequence"/>
</dbReference>
<keyword evidence="5" id="KW-0539">Nucleus</keyword>
<dbReference type="AlphaFoldDB" id="A0AAD4CW07"/>
<evidence type="ECO:0000256" key="1">
    <source>
        <dbReference type="ARBA" id="ARBA00004123"/>
    </source>
</evidence>
<dbReference type="PANTHER" id="PTHR15263">
    <property type="entry name" value="I-KAPPA-B-LIKE PROTEIN IKBL"/>
    <property type="match status" value="1"/>
</dbReference>
<feature type="region of interest" description="Disordered" evidence="6">
    <location>
        <begin position="1"/>
        <end position="91"/>
    </location>
</feature>
<sequence>MENPTSPDPDPPRDRDEYKPSSKGKFRFKSPSRTKSSHDRHKHRHGHDDSKRRHHHHHHHRSKRHKSKHEDTRSASPNPAPTSQAHLNTDDAFRESLFDALGDDEGASYWESIYGQPIHTYAVPNVPTGPNGELEQMSDEEYAAYVRARMWERTREGMQEEQERQRMERMRQRRQAQMRDEDGRERARFERDMEECLRRGKERRRVKAWRTVWEEYLRAWEGVDRAAKEAAVISTEGKLGNKEEEEEEKQGNRLRNLLFWPVETGKRRDVSREAVEEFMRHAPGGDDDDGRLGMLAVLKAERIRWHPDKIQHRYGVLGIDDVVIRSVTEVFQIVDRMWGEVREKQS</sequence>
<protein>
    <submittedName>
        <fullName evidence="7">Uncharacterized protein</fullName>
    </submittedName>
</protein>
<keyword evidence="2" id="KW-0597">Phosphoprotein</keyword>
<proteinExistence type="predicted"/>
<comment type="caution">
    <text evidence="7">The sequence shown here is derived from an EMBL/GenBank/DDBJ whole genome shotgun (WGS) entry which is preliminary data.</text>
</comment>
<evidence type="ECO:0000256" key="4">
    <source>
        <dbReference type="ARBA" id="ARBA00023043"/>
    </source>
</evidence>
<reference evidence="7" key="1">
    <citation type="journal article" date="2019" name="Beilstein J. Org. Chem.">
        <title>Nanangenines: drimane sesquiterpenoids as the dominant metabolite cohort of a novel Australian fungus, Aspergillus nanangensis.</title>
        <authorList>
            <person name="Lacey H.J."/>
            <person name="Gilchrist C.L.M."/>
            <person name="Crombie A."/>
            <person name="Kalaitzis J.A."/>
            <person name="Vuong D."/>
            <person name="Rutledge P.J."/>
            <person name="Turner P."/>
            <person name="Pitt J.I."/>
            <person name="Lacey E."/>
            <person name="Chooi Y.H."/>
            <person name="Piggott A.M."/>
        </authorList>
    </citation>
    <scope>NUCLEOTIDE SEQUENCE</scope>
    <source>
        <strain evidence="7">MST-FP2251</strain>
    </source>
</reference>
<keyword evidence="8" id="KW-1185">Reference proteome</keyword>
<evidence type="ECO:0000313" key="8">
    <source>
        <dbReference type="Proteomes" id="UP001194746"/>
    </source>
</evidence>
<evidence type="ECO:0000256" key="6">
    <source>
        <dbReference type="SAM" id="MobiDB-lite"/>
    </source>
</evidence>
<keyword evidence="3" id="KW-0677">Repeat</keyword>
<evidence type="ECO:0000256" key="5">
    <source>
        <dbReference type="ARBA" id="ARBA00023242"/>
    </source>
</evidence>
<organism evidence="7 8">
    <name type="scientific">Aspergillus nanangensis</name>
    <dbReference type="NCBI Taxonomy" id="2582783"/>
    <lineage>
        <taxon>Eukaryota</taxon>
        <taxon>Fungi</taxon>
        <taxon>Dikarya</taxon>
        <taxon>Ascomycota</taxon>
        <taxon>Pezizomycotina</taxon>
        <taxon>Eurotiomycetes</taxon>
        <taxon>Eurotiomycetidae</taxon>
        <taxon>Eurotiales</taxon>
        <taxon>Aspergillaceae</taxon>
        <taxon>Aspergillus</taxon>
        <taxon>Aspergillus subgen. Circumdati</taxon>
    </lineage>
</organism>
<accession>A0AAD4CW07</accession>
<dbReference type="EMBL" id="VCAU01000006">
    <property type="protein sequence ID" value="KAF9893735.1"/>
    <property type="molecule type" value="Genomic_DNA"/>
</dbReference>
<dbReference type="PANTHER" id="PTHR15263:SF1">
    <property type="entry name" value="NF-KAPPA-B INHIBITOR-LIKE PROTEIN 1"/>
    <property type="match status" value="1"/>
</dbReference>
<keyword evidence="4" id="KW-0040">ANK repeat</keyword>
<evidence type="ECO:0000256" key="3">
    <source>
        <dbReference type="ARBA" id="ARBA00022737"/>
    </source>
</evidence>
<comment type="subcellular location">
    <subcellularLocation>
        <location evidence="1">Nucleus</location>
    </subcellularLocation>
</comment>
<feature type="compositionally biased region" description="Basic residues" evidence="6">
    <location>
        <begin position="22"/>
        <end position="32"/>
    </location>
</feature>
<feature type="compositionally biased region" description="Basic and acidic residues" evidence="6">
    <location>
        <begin position="10"/>
        <end position="20"/>
    </location>
</feature>
<reference evidence="7" key="2">
    <citation type="submission" date="2020-02" db="EMBL/GenBank/DDBJ databases">
        <authorList>
            <person name="Gilchrist C.L.M."/>
            <person name="Chooi Y.-H."/>
        </authorList>
    </citation>
    <scope>NUCLEOTIDE SEQUENCE</scope>
    <source>
        <strain evidence="7">MST-FP2251</strain>
    </source>
</reference>
<feature type="compositionally biased region" description="Basic residues" evidence="6">
    <location>
        <begin position="52"/>
        <end position="67"/>
    </location>
</feature>
<name>A0AAD4CW07_ASPNN</name>
<dbReference type="GO" id="GO:0043124">
    <property type="term" value="P:negative regulation of canonical NF-kappaB signal transduction"/>
    <property type="evidence" value="ECO:0007669"/>
    <property type="project" value="InterPro"/>
</dbReference>
<evidence type="ECO:0000313" key="7">
    <source>
        <dbReference type="EMBL" id="KAF9893735.1"/>
    </source>
</evidence>
<evidence type="ECO:0000256" key="2">
    <source>
        <dbReference type="ARBA" id="ARBA00022553"/>
    </source>
</evidence>
<dbReference type="GO" id="GO:0005634">
    <property type="term" value="C:nucleus"/>
    <property type="evidence" value="ECO:0007669"/>
    <property type="project" value="UniProtKB-SubCell"/>
</dbReference>